<feature type="compositionally biased region" description="Basic and acidic residues" evidence="2">
    <location>
        <begin position="945"/>
        <end position="959"/>
    </location>
</feature>
<name>A0ABM0JBG2_APLCA</name>
<dbReference type="Proteomes" id="UP000694888">
    <property type="component" value="Unplaced"/>
</dbReference>
<feature type="domain" description="G-patch" evidence="3">
    <location>
        <begin position="152"/>
        <end position="172"/>
    </location>
</feature>
<feature type="compositionally biased region" description="Polar residues" evidence="2">
    <location>
        <begin position="446"/>
        <end position="464"/>
    </location>
</feature>
<feature type="compositionally biased region" description="Acidic residues" evidence="2">
    <location>
        <begin position="784"/>
        <end position="795"/>
    </location>
</feature>
<organism evidence="4 5">
    <name type="scientific">Aplysia californica</name>
    <name type="common">California sea hare</name>
    <dbReference type="NCBI Taxonomy" id="6500"/>
    <lineage>
        <taxon>Eukaryota</taxon>
        <taxon>Metazoa</taxon>
        <taxon>Spiralia</taxon>
        <taxon>Lophotrochozoa</taxon>
        <taxon>Mollusca</taxon>
        <taxon>Gastropoda</taxon>
        <taxon>Heterobranchia</taxon>
        <taxon>Euthyneura</taxon>
        <taxon>Tectipleura</taxon>
        <taxon>Aplysiida</taxon>
        <taxon>Aplysioidea</taxon>
        <taxon>Aplysiidae</taxon>
        <taxon>Aplysia</taxon>
    </lineage>
</organism>
<dbReference type="PROSITE" id="PS50174">
    <property type="entry name" value="G_PATCH"/>
    <property type="match status" value="1"/>
</dbReference>
<feature type="compositionally biased region" description="Basic residues" evidence="2">
    <location>
        <begin position="960"/>
        <end position="992"/>
    </location>
</feature>
<feature type="region of interest" description="Disordered" evidence="2">
    <location>
        <begin position="887"/>
        <end position="1015"/>
    </location>
</feature>
<protein>
    <submittedName>
        <fullName evidence="5">G patch domain-containing protein 1 isoform X1</fullName>
    </submittedName>
</protein>
<feature type="compositionally biased region" description="Acidic residues" evidence="2">
    <location>
        <begin position="1002"/>
        <end position="1015"/>
    </location>
</feature>
<evidence type="ECO:0000313" key="5">
    <source>
        <dbReference type="RefSeq" id="XP_005089816.1"/>
    </source>
</evidence>
<feature type="compositionally biased region" description="Low complexity" evidence="2">
    <location>
        <begin position="929"/>
        <end position="940"/>
    </location>
</feature>
<dbReference type="Pfam" id="PF26093">
    <property type="entry name" value="HTH_TGH"/>
    <property type="match status" value="1"/>
</dbReference>
<accession>A0ABM0JBG2</accession>
<sequence>MASSCEDSDDDFVVLGTPVPEIQEGVPLKKPTNVQDLTARDKHGRRRFHGAFTGGFSAGFFNTVGTKEGFMPSEFVSSRDKKNDGRQEFRPEDFMDDEDFEEHGIAPRKFATVSSYTSEERKRKLLDDAQQITAKSSIDLGSSIMDLVIPDRVPIGIKLLRKMGWREGQGLGPRIKKKKKKGKKAASAKGVKMYGCAPPPSDEADSDSDRYVPEDMSEVSFAPQDVCPISLEAKDNVHGLGYRGLDPSLALSGSHINLFDTGGPAKSRSRGKGIKGQAFGVGVFEDEDEDIYAQEDMSQYNNTMDGGKSKDSNFGWTAPREHGKVNVPVSYVGKLLEGFCLSSKPLKPGRKFPPPTLPRHFKPQHWFRKKRITSHLPEDIGVDGSESGSRSSGLTAVDRGLILGETPVMSSVFDLIPAHDKQRIEATKEAISMTQSLTGSEAGPSKSATQQAGPTESGAFSQLSEMRETTESTQAKPGSFLSKFKPAEVTPADNGSTSTSGAAPKAPLFQGGLNFQPFRKDPVKQERYDRYLTLVKQGVQDPYSSVVSSSMTEWDRSRERDEFAKAAKIFRPLSAMMSSRFVRGAMIDDDTAEKPMEAESEKSDQGKAADMKMFGKLTREEVEWHPDKLLCRRFNVPNPYPGSDIVGLNTVKRDKYSVFNFLSFGDYQPSETQEPPSAETKRKNETTETTEPETGFHKRKKPTLASVFKVLDDPDFHKPFAPKPETETADGGTTETLEAPGNDEGNEKPDEDSAPDMDLFRAIFKNSDSETSDDSDDDKGSNDLGDEKEESDAEDVKDVTLVASPEEQRTGSPSHTPPSKEAIKDELSPETTPVNQELTPIHRQSESTARLENPFSSVQRDPGVKSRRGRSRWEGKSVFSVLDDLDVESKDTTPNGDSVASRLSPSQTETVTVDENTDEYGPRLPPGLSSTPAPSISASIQPVVREGEPRRLYSREADRKRHKHKKEKKKKSKHKKDKKGKKHKKKSSRSGKSKQESSGSEADSESSDGSEVSDNELIERFKTVSKKSGLTSNILAKKL</sequence>
<keyword evidence="4" id="KW-1185">Reference proteome</keyword>
<gene>
    <name evidence="5" type="primary">LOC101863788</name>
</gene>
<dbReference type="InterPro" id="IPR011666">
    <property type="entry name" value="DUF1604"/>
</dbReference>
<feature type="region of interest" description="Disordered" evidence="2">
    <location>
        <begin position="666"/>
        <end position="873"/>
    </location>
</feature>
<evidence type="ECO:0000256" key="1">
    <source>
        <dbReference type="ARBA" id="ARBA00008600"/>
    </source>
</evidence>
<feature type="compositionally biased region" description="Basic residues" evidence="2">
    <location>
        <begin position="174"/>
        <end position="186"/>
    </location>
</feature>
<feature type="region of interest" description="Disordered" evidence="2">
    <location>
        <begin position="435"/>
        <end position="514"/>
    </location>
</feature>
<feature type="compositionally biased region" description="Polar residues" evidence="2">
    <location>
        <begin position="892"/>
        <end position="907"/>
    </location>
</feature>
<dbReference type="RefSeq" id="XP_005089816.1">
    <property type="nucleotide sequence ID" value="XM_005089759.3"/>
</dbReference>
<dbReference type="Pfam" id="PF07713">
    <property type="entry name" value="DUF1604"/>
    <property type="match status" value="1"/>
</dbReference>
<dbReference type="InterPro" id="IPR000467">
    <property type="entry name" value="G_patch_dom"/>
</dbReference>
<evidence type="ECO:0000259" key="3">
    <source>
        <dbReference type="PROSITE" id="PS50174"/>
    </source>
</evidence>
<evidence type="ECO:0000256" key="2">
    <source>
        <dbReference type="SAM" id="MobiDB-lite"/>
    </source>
</evidence>
<feature type="region of interest" description="Disordered" evidence="2">
    <location>
        <begin position="170"/>
        <end position="211"/>
    </location>
</feature>
<comment type="similarity">
    <text evidence="1">Belongs to the GPATCH1 family.</text>
</comment>
<feature type="compositionally biased region" description="Low complexity" evidence="2">
    <location>
        <begin position="729"/>
        <end position="739"/>
    </location>
</feature>
<dbReference type="GeneID" id="101863788"/>
<feature type="compositionally biased region" description="Polar residues" evidence="2">
    <location>
        <begin position="846"/>
        <end position="859"/>
    </location>
</feature>
<reference evidence="5" key="1">
    <citation type="submission" date="2025-08" db="UniProtKB">
        <authorList>
            <consortium name="RefSeq"/>
        </authorList>
    </citation>
    <scope>IDENTIFICATION</scope>
</reference>
<evidence type="ECO:0000313" key="4">
    <source>
        <dbReference type="Proteomes" id="UP000694888"/>
    </source>
</evidence>
<proteinExistence type="inferred from homology"/>
<dbReference type="Pfam" id="PF01585">
    <property type="entry name" value="G-patch"/>
    <property type="match status" value="1"/>
</dbReference>
<feature type="compositionally biased region" description="Polar residues" evidence="2">
    <location>
        <begin position="829"/>
        <end position="838"/>
    </location>
</feature>
<dbReference type="PANTHER" id="PTHR13384:SF19">
    <property type="entry name" value="G PATCH DOMAIN-CONTAINING PROTEIN 1"/>
    <property type="match status" value="1"/>
</dbReference>
<dbReference type="PANTHER" id="PTHR13384">
    <property type="entry name" value="G PATCH DOMAIN-CONTAINING PROTEIN 1"/>
    <property type="match status" value="1"/>
</dbReference>